<dbReference type="STRING" id="1235591.CAK95_16445"/>
<gene>
    <name evidence="3" type="ORF">CAK95_16445</name>
</gene>
<feature type="compositionally biased region" description="Basic and acidic residues" evidence="1">
    <location>
        <begin position="246"/>
        <end position="266"/>
    </location>
</feature>
<dbReference type="EMBL" id="CP021112">
    <property type="protein sequence ID" value="ARQ00490.1"/>
    <property type="molecule type" value="Genomic_DNA"/>
</dbReference>
<feature type="compositionally biased region" description="Low complexity" evidence="1">
    <location>
        <begin position="156"/>
        <end position="166"/>
    </location>
</feature>
<evidence type="ECO:0000313" key="4">
    <source>
        <dbReference type="Proteomes" id="UP000194137"/>
    </source>
</evidence>
<evidence type="ECO:0000256" key="2">
    <source>
        <dbReference type="SAM" id="SignalP"/>
    </source>
</evidence>
<dbReference type="RefSeq" id="WP_086088887.1">
    <property type="nucleotide sequence ID" value="NZ_CP021112.1"/>
</dbReference>
<protein>
    <submittedName>
        <fullName evidence="3">Uncharacterized protein</fullName>
    </submittedName>
</protein>
<feature type="chain" id="PRO_5043613068" evidence="2">
    <location>
        <begin position="23"/>
        <end position="314"/>
    </location>
</feature>
<accession>A0A1W6ZT05</accession>
<feature type="compositionally biased region" description="Pro residues" evidence="1">
    <location>
        <begin position="121"/>
        <end position="132"/>
    </location>
</feature>
<evidence type="ECO:0000313" key="3">
    <source>
        <dbReference type="EMBL" id="ARQ00490.1"/>
    </source>
</evidence>
<keyword evidence="4" id="KW-1185">Reference proteome</keyword>
<evidence type="ECO:0000256" key="1">
    <source>
        <dbReference type="SAM" id="MobiDB-lite"/>
    </source>
</evidence>
<sequence length="314" mass="33945">MKQPFIFAIFAATLAGAAPAQAQHIAADLLPPYEVSTIVASMGMRPLDRPIWRNGRYVINAIDRNGREVRVVLDAHDGQVIAVRPRMRDYVYEPRYGAPPPPPEYPRGAPYEPRYDQRYGAPPPPAAIPGRPPADDDDEYFDDDRLQGSLMPPAAPRGASPAPREATTGSVPRRVTSVGPTDRKADPAKPANSKAAVNKDNKGAAPVPRPRPAVANAKPDEPRIERPKTIGSTDAAADKPQTSDHNTTDKNAAKPDSAKPDAKEASNAKAANPDAAKPEVTKTEEPKTDIRVIDMSKPKTEEKPEDKPGEAIRY</sequence>
<proteinExistence type="predicted"/>
<reference evidence="3 4" key="1">
    <citation type="submission" date="2017-05" db="EMBL/GenBank/DDBJ databases">
        <title>Full genome sequence of Pseudorhodoplanes sinuspersici.</title>
        <authorList>
            <person name="Dastgheib S.M.M."/>
            <person name="Shavandi M."/>
            <person name="Tirandaz H."/>
        </authorList>
    </citation>
    <scope>NUCLEOTIDE SEQUENCE [LARGE SCALE GENOMIC DNA]</scope>
    <source>
        <strain evidence="3 4">RIPI110</strain>
    </source>
</reference>
<feature type="region of interest" description="Disordered" evidence="1">
    <location>
        <begin position="92"/>
        <end position="314"/>
    </location>
</feature>
<dbReference type="KEGG" id="psin:CAK95_16445"/>
<feature type="signal peptide" evidence="2">
    <location>
        <begin position="1"/>
        <end position="22"/>
    </location>
</feature>
<keyword evidence="2" id="KW-0732">Signal</keyword>
<name>A0A1W6ZT05_9HYPH</name>
<organism evidence="3 4">
    <name type="scientific">Pseudorhodoplanes sinuspersici</name>
    <dbReference type="NCBI Taxonomy" id="1235591"/>
    <lineage>
        <taxon>Bacteria</taxon>
        <taxon>Pseudomonadati</taxon>
        <taxon>Pseudomonadota</taxon>
        <taxon>Alphaproteobacteria</taxon>
        <taxon>Hyphomicrobiales</taxon>
        <taxon>Pseudorhodoplanes</taxon>
    </lineage>
</organism>
<feature type="compositionally biased region" description="Basic and acidic residues" evidence="1">
    <location>
        <begin position="276"/>
        <end position="314"/>
    </location>
</feature>
<feature type="compositionally biased region" description="Basic and acidic residues" evidence="1">
    <location>
        <begin position="218"/>
        <end position="228"/>
    </location>
</feature>
<dbReference type="Proteomes" id="UP000194137">
    <property type="component" value="Chromosome"/>
</dbReference>
<dbReference type="AlphaFoldDB" id="A0A1W6ZT05"/>